<feature type="non-terminal residue" evidence="2">
    <location>
        <position position="1"/>
    </location>
</feature>
<dbReference type="Proteomes" id="UP000760494">
    <property type="component" value="Unassembled WGS sequence"/>
</dbReference>
<reference evidence="2" key="1">
    <citation type="submission" date="2019-05" db="EMBL/GenBank/DDBJ databases">
        <authorList>
            <person name="Piombo E."/>
        </authorList>
    </citation>
    <scope>NUCLEOTIDE SEQUENCE</scope>
    <source>
        <strain evidence="2">C2S</strain>
    </source>
</reference>
<protein>
    <submittedName>
        <fullName evidence="2">Uncharacterized protein</fullName>
    </submittedName>
</protein>
<accession>A0A9Q9RJZ8</accession>
<comment type="caution">
    <text evidence="2">The sequence shown here is derived from an EMBL/GenBank/DDBJ whole genome shotgun (WGS) entry which is preliminary data.</text>
</comment>
<evidence type="ECO:0000256" key="1">
    <source>
        <dbReference type="SAM" id="MobiDB-lite"/>
    </source>
</evidence>
<evidence type="ECO:0000313" key="2">
    <source>
        <dbReference type="EMBL" id="VTT65392.1"/>
    </source>
</evidence>
<organism evidence="2 3">
    <name type="scientific">Fusarium fujikuroi</name>
    <name type="common">Bakanae and foot rot disease fungus</name>
    <name type="synonym">Gibberella fujikuroi</name>
    <dbReference type="NCBI Taxonomy" id="5127"/>
    <lineage>
        <taxon>Eukaryota</taxon>
        <taxon>Fungi</taxon>
        <taxon>Dikarya</taxon>
        <taxon>Ascomycota</taxon>
        <taxon>Pezizomycotina</taxon>
        <taxon>Sordariomycetes</taxon>
        <taxon>Hypocreomycetidae</taxon>
        <taxon>Hypocreales</taxon>
        <taxon>Nectriaceae</taxon>
        <taxon>Fusarium</taxon>
        <taxon>Fusarium fujikuroi species complex</taxon>
    </lineage>
</organism>
<evidence type="ECO:0000313" key="3">
    <source>
        <dbReference type="Proteomes" id="UP000760494"/>
    </source>
</evidence>
<proteinExistence type="predicted"/>
<feature type="region of interest" description="Disordered" evidence="1">
    <location>
        <begin position="1"/>
        <end position="61"/>
    </location>
</feature>
<dbReference type="PROSITE" id="PS50096">
    <property type="entry name" value="IQ"/>
    <property type="match status" value="1"/>
</dbReference>
<gene>
    <name evidence="2" type="ORF">C2S_14697</name>
</gene>
<sequence>MAKVQAMTRGQKLKKRSSERLTEGASPPRTSGESEADEISLGVKDDPALLPSDADVTGQKPSLNAWSREILGLSAAIPNETVNRSLHWEKPLEDNVSKPLIEIIRLAQSRDKTIPSRKDKISKANRGEGSQEWKVKDNLLYFKDRLYRGTLALREPKS</sequence>
<dbReference type="EMBL" id="CABFJX010000136">
    <property type="protein sequence ID" value="VTT65392.1"/>
    <property type="molecule type" value="Genomic_DNA"/>
</dbReference>
<name>A0A9Q9RJZ8_FUSFU</name>
<dbReference type="AlphaFoldDB" id="A0A9Q9RJZ8"/>